<evidence type="ECO:0000313" key="2">
    <source>
        <dbReference type="EMBL" id="TNN70165.1"/>
    </source>
</evidence>
<name>A0A4Z2HXV5_9TELE</name>
<feature type="region of interest" description="Disordered" evidence="1">
    <location>
        <begin position="79"/>
        <end position="109"/>
    </location>
</feature>
<organism evidence="2 3">
    <name type="scientific">Liparis tanakae</name>
    <name type="common">Tanaka's snailfish</name>
    <dbReference type="NCBI Taxonomy" id="230148"/>
    <lineage>
        <taxon>Eukaryota</taxon>
        <taxon>Metazoa</taxon>
        <taxon>Chordata</taxon>
        <taxon>Craniata</taxon>
        <taxon>Vertebrata</taxon>
        <taxon>Euteleostomi</taxon>
        <taxon>Actinopterygii</taxon>
        <taxon>Neopterygii</taxon>
        <taxon>Teleostei</taxon>
        <taxon>Neoteleostei</taxon>
        <taxon>Acanthomorphata</taxon>
        <taxon>Eupercaria</taxon>
        <taxon>Perciformes</taxon>
        <taxon>Cottioidei</taxon>
        <taxon>Cottales</taxon>
        <taxon>Liparidae</taxon>
        <taxon>Liparis</taxon>
    </lineage>
</organism>
<dbReference type="EMBL" id="SRLO01000167">
    <property type="protein sequence ID" value="TNN70165.1"/>
    <property type="molecule type" value="Genomic_DNA"/>
</dbReference>
<feature type="compositionally biased region" description="Basic residues" evidence="1">
    <location>
        <begin position="97"/>
        <end position="109"/>
    </location>
</feature>
<dbReference type="AlphaFoldDB" id="A0A4Z2HXV5"/>
<feature type="region of interest" description="Disordered" evidence="1">
    <location>
        <begin position="24"/>
        <end position="60"/>
    </location>
</feature>
<dbReference type="Proteomes" id="UP000314294">
    <property type="component" value="Unassembled WGS sequence"/>
</dbReference>
<feature type="compositionally biased region" description="Basic residues" evidence="1">
    <location>
        <begin position="42"/>
        <end position="51"/>
    </location>
</feature>
<evidence type="ECO:0000256" key="1">
    <source>
        <dbReference type="SAM" id="MobiDB-lite"/>
    </source>
</evidence>
<keyword evidence="3" id="KW-1185">Reference proteome</keyword>
<protein>
    <submittedName>
        <fullName evidence="2">Uncharacterized protein</fullName>
    </submittedName>
</protein>
<sequence>MTYPTLCMAPGSVPPCGSTCAVGEPGSYWRQSSQKREPSPRRTPRGLRGHRPLNSFAEERHRATKHRLLISAQRRETRYLVSDPSYLEQTRLSEEKKKKKKKKSAYSSS</sequence>
<evidence type="ECO:0000313" key="3">
    <source>
        <dbReference type="Proteomes" id="UP000314294"/>
    </source>
</evidence>
<gene>
    <name evidence="2" type="ORF">EYF80_019666</name>
</gene>
<comment type="caution">
    <text evidence="2">The sequence shown here is derived from an EMBL/GenBank/DDBJ whole genome shotgun (WGS) entry which is preliminary data.</text>
</comment>
<reference evidence="2 3" key="1">
    <citation type="submission" date="2019-03" db="EMBL/GenBank/DDBJ databases">
        <title>First draft genome of Liparis tanakae, snailfish: a comprehensive survey of snailfish specific genes.</title>
        <authorList>
            <person name="Kim W."/>
            <person name="Song I."/>
            <person name="Jeong J.-H."/>
            <person name="Kim D."/>
            <person name="Kim S."/>
            <person name="Ryu S."/>
            <person name="Song J.Y."/>
            <person name="Lee S.K."/>
        </authorList>
    </citation>
    <scope>NUCLEOTIDE SEQUENCE [LARGE SCALE GENOMIC DNA]</scope>
    <source>
        <tissue evidence="2">Muscle</tissue>
    </source>
</reference>
<accession>A0A4Z2HXV5</accession>
<proteinExistence type="predicted"/>